<dbReference type="Gene3D" id="3.40.50.300">
    <property type="entry name" value="P-loop containing nucleotide triphosphate hydrolases"/>
    <property type="match status" value="1"/>
</dbReference>
<keyword evidence="1" id="KW-0812">Transmembrane</keyword>
<dbReference type="Proteomes" id="UP000507470">
    <property type="component" value="Unassembled WGS sequence"/>
</dbReference>
<dbReference type="InterPro" id="IPR000863">
    <property type="entry name" value="Sulfotransferase_dom"/>
</dbReference>
<keyword evidence="1" id="KW-1133">Transmembrane helix</keyword>
<organism evidence="3 4">
    <name type="scientific">Mytilus coruscus</name>
    <name type="common">Sea mussel</name>
    <dbReference type="NCBI Taxonomy" id="42192"/>
    <lineage>
        <taxon>Eukaryota</taxon>
        <taxon>Metazoa</taxon>
        <taxon>Spiralia</taxon>
        <taxon>Lophotrochozoa</taxon>
        <taxon>Mollusca</taxon>
        <taxon>Bivalvia</taxon>
        <taxon>Autobranchia</taxon>
        <taxon>Pteriomorphia</taxon>
        <taxon>Mytilida</taxon>
        <taxon>Mytiloidea</taxon>
        <taxon>Mytilidae</taxon>
        <taxon>Mytilinae</taxon>
        <taxon>Mytilus</taxon>
    </lineage>
</organism>
<keyword evidence="3" id="KW-0808">Transferase</keyword>
<dbReference type="EC" id="2.8.2.33" evidence="3"/>
<proteinExistence type="predicted"/>
<evidence type="ECO:0000313" key="3">
    <source>
        <dbReference type="EMBL" id="CAC5399095.1"/>
    </source>
</evidence>
<reference evidence="3 4" key="1">
    <citation type="submission" date="2020-06" db="EMBL/GenBank/DDBJ databases">
        <authorList>
            <person name="Li R."/>
            <person name="Bekaert M."/>
        </authorList>
    </citation>
    <scope>NUCLEOTIDE SEQUENCE [LARGE SCALE GENOMIC DNA]</scope>
    <source>
        <strain evidence="4">wild</strain>
    </source>
</reference>
<dbReference type="AlphaFoldDB" id="A0A6J8CTA4"/>
<gene>
    <name evidence="3" type="ORF">MCOR_33388</name>
</gene>
<evidence type="ECO:0000256" key="1">
    <source>
        <dbReference type="SAM" id="Phobius"/>
    </source>
</evidence>
<dbReference type="EMBL" id="CACVKT020005972">
    <property type="protein sequence ID" value="CAC5399095.1"/>
    <property type="molecule type" value="Genomic_DNA"/>
</dbReference>
<dbReference type="Pfam" id="PF00685">
    <property type="entry name" value="Sulfotransfer_1"/>
    <property type="match status" value="1"/>
</dbReference>
<protein>
    <submittedName>
        <fullName evidence="3">CHST15</fullName>
        <ecNumber evidence="3">2.8.2.33</ecNumber>
    </submittedName>
</protein>
<dbReference type="InterPro" id="IPR027417">
    <property type="entry name" value="P-loop_NTPase"/>
</dbReference>
<dbReference type="GO" id="GO:0019319">
    <property type="term" value="P:hexose biosynthetic process"/>
    <property type="evidence" value="ECO:0007669"/>
    <property type="project" value="TreeGrafter"/>
</dbReference>
<evidence type="ECO:0000313" key="4">
    <source>
        <dbReference type="Proteomes" id="UP000507470"/>
    </source>
</evidence>
<feature type="domain" description="Sulfotransferase" evidence="2">
    <location>
        <begin position="165"/>
        <end position="310"/>
    </location>
</feature>
<dbReference type="SUPFAM" id="SSF52540">
    <property type="entry name" value="P-loop containing nucleoside triphosphate hydrolases"/>
    <property type="match status" value="1"/>
</dbReference>
<dbReference type="PANTHER" id="PTHR15723:SF0">
    <property type="entry name" value="CARBOHYDRATE SULFOTRANSFERASE 15"/>
    <property type="match status" value="1"/>
</dbReference>
<feature type="transmembrane region" description="Helical" evidence="1">
    <location>
        <begin position="69"/>
        <end position="87"/>
    </location>
</feature>
<name>A0A6J8CTA4_MYTCO</name>
<dbReference type="GO" id="GO:0050659">
    <property type="term" value="F:N-acetylgalactosamine 4-sulfate 6-O-sulfotransferase activity"/>
    <property type="evidence" value="ECO:0007669"/>
    <property type="project" value="UniProtKB-EC"/>
</dbReference>
<sequence>MLIIPRLKLDIPRLKLQIPRLKLIIPRLMLIIPRLKLICFEDHSAQLHDIMALSRNSIAVTVSRRLKNLWSTIVIFLIACIVVTLTLDSLNKQRILLEFNAFSKSHSSRSNEFQGWKYQEKYCQNKRQHTSVDDILCMKPFQYLPNFKNPCWKDVNHTIKCLPYFMLIGMDKSGSSDLFDRLIKHPEIKGNTGVQGKETMWWSWRRYGLWLTRKIKRQNLNDYTSYFDGSAAHISNTTIDQGYHNLITGDGTPMDMWDFRGWPQIPQNLNKSEPEILTPHLIRHLYPEMKFIIILRNPIDRLYSDYFFLKLGIPTRAAFDVAVNSSLQILNECNRINSLRKCLYDANLHYKWDNKDTGLIFLPDNTRKAGEDAEAGNFMHMALKALNAHNGEDKFLIIVPDACADFKDSCACVFSMWRSTDKQSSPIVTESEKN</sequence>
<dbReference type="InterPro" id="IPR052654">
    <property type="entry name" value="CS_Sulfotransferase"/>
</dbReference>
<accession>A0A6J8CTA4</accession>
<keyword evidence="4" id="KW-1185">Reference proteome</keyword>
<evidence type="ECO:0000259" key="2">
    <source>
        <dbReference type="Pfam" id="PF00685"/>
    </source>
</evidence>
<dbReference type="PANTHER" id="PTHR15723">
    <property type="entry name" value="CARBOHYDRATE SULFOTRANSFERASE 15"/>
    <property type="match status" value="1"/>
</dbReference>
<dbReference type="OrthoDB" id="8068875at2759"/>
<keyword evidence="1" id="KW-0472">Membrane</keyword>